<feature type="region of interest" description="Disordered" evidence="1">
    <location>
        <begin position="61"/>
        <end position="86"/>
    </location>
</feature>
<reference evidence="2" key="1">
    <citation type="journal article" date="2016" name="Nat. Genet.">
        <title>A high-quality carrot genome assembly provides new insights into carotenoid accumulation and asterid genome evolution.</title>
        <authorList>
            <person name="Iorizzo M."/>
            <person name="Ellison S."/>
            <person name="Senalik D."/>
            <person name="Zeng P."/>
            <person name="Satapoomin P."/>
            <person name="Huang J."/>
            <person name="Bowman M."/>
            <person name="Iovene M."/>
            <person name="Sanseverino W."/>
            <person name="Cavagnaro P."/>
            <person name="Yildiz M."/>
            <person name="Macko-Podgorni A."/>
            <person name="Moranska E."/>
            <person name="Grzebelus E."/>
            <person name="Grzebelus D."/>
            <person name="Ashrafi H."/>
            <person name="Zheng Z."/>
            <person name="Cheng S."/>
            <person name="Spooner D."/>
            <person name="Van Deynze A."/>
            <person name="Simon P."/>
        </authorList>
    </citation>
    <scope>NUCLEOTIDE SEQUENCE</scope>
    <source>
        <tissue evidence="2">Leaf</tissue>
    </source>
</reference>
<dbReference type="EMBL" id="CP093349">
    <property type="protein sequence ID" value="WOH08169.1"/>
    <property type="molecule type" value="Genomic_DNA"/>
</dbReference>
<name>A0AAF0XJW3_DAUCS</name>
<reference evidence="2" key="2">
    <citation type="submission" date="2022-03" db="EMBL/GenBank/DDBJ databases">
        <title>Draft title - Genomic analysis of global carrot germplasm unveils the trajectory of domestication and the origin of high carotenoid orange carrot.</title>
        <authorList>
            <person name="Iorizzo M."/>
            <person name="Ellison S."/>
            <person name="Senalik D."/>
            <person name="Macko-Podgorni A."/>
            <person name="Grzebelus D."/>
            <person name="Bostan H."/>
            <person name="Rolling W."/>
            <person name="Curaba J."/>
            <person name="Simon P."/>
        </authorList>
    </citation>
    <scope>NUCLEOTIDE SEQUENCE</scope>
    <source>
        <tissue evidence="2">Leaf</tissue>
    </source>
</reference>
<gene>
    <name evidence="2" type="ORF">DCAR_0727606</name>
</gene>
<evidence type="ECO:0000313" key="2">
    <source>
        <dbReference type="EMBL" id="WOH08169.1"/>
    </source>
</evidence>
<accession>A0AAF0XJW3</accession>
<sequence length="233" mass="25894">METSLSLNALIRIPNSKSCSSSLLATRNEENGLIRCSFIVTRMRVLKNQGEGQRGGVMVAKAKKNKSGGMQSRRSKRPTLPSMPKIEEDDNPRFVIFIRMANVYVWYPLSIVSGGSTAKIILAAKDTFVGKYIYKDTLARNLGAVIYKDEKEIQKTAIQQHRVLRSATEFRYGYKIVENGNMKAAISPNDVVETRGAQTVVDKVKDFFGNARESFGKLTSLETPSSTEADDKS</sequence>
<dbReference type="AlphaFoldDB" id="A0AAF0XJW3"/>
<organism evidence="2 3">
    <name type="scientific">Daucus carota subsp. sativus</name>
    <name type="common">Carrot</name>
    <dbReference type="NCBI Taxonomy" id="79200"/>
    <lineage>
        <taxon>Eukaryota</taxon>
        <taxon>Viridiplantae</taxon>
        <taxon>Streptophyta</taxon>
        <taxon>Embryophyta</taxon>
        <taxon>Tracheophyta</taxon>
        <taxon>Spermatophyta</taxon>
        <taxon>Magnoliopsida</taxon>
        <taxon>eudicotyledons</taxon>
        <taxon>Gunneridae</taxon>
        <taxon>Pentapetalae</taxon>
        <taxon>asterids</taxon>
        <taxon>campanulids</taxon>
        <taxon>Apiales</taxon>
        <taxon>Apiaceae</taxon>
        <taxon>Apioideae</taxon>
        <taxon>Scandiceae</taxon>
        <taxon>Daucinae</taxon>
        <taxon>Daucus</taxon>
        <taxon>Daucus sect. Daucus</taxon>
    </lineage>
</organism>
<keyword evidence="3" id="KW-1185">Reference proteome</keyword>
<dbReference type="PANTHER" id="PTHR48191">
    <property type="entry name" value="PROTEIN HHL1 CHLOROPLASTIC"/>
    <property type="match status" value="1"/>
</dbReference>
<evidence type="ECO:0000313" key="3">
    <source>
        <dbReference type="Proteomes" id="UP000077755"/>
    </source>
</evidence>
<dbReference type="Proteomes" id="UP000077755">
    <property type="component" value="Chromosome 7"/>
</dbReference>
<proteinExistence type="predicted"/>
<evidence type="ECO:0008006" key="4">
    <source>
        <dbReference type="Google" id="ProtNLM"/>
    </source>
</evidence>
<evidence type="ECO:0000256" key="1">
    <source>
        <dbReference type="SAM" id="MobiDB-lite"/>
    </source>
</evidence>
<protein>
    <recommendedName>
        <fullName evidence="4">Protein HHL1, chloroplastic</fullName>
    </recommendedName>
</protein>
<dbReference type="InterPro" id="IPR045388">
    <property type="entry name" value="HHL1-like"/>
</dbReference>
<dbReference type="Pfam" id="PF20133">
    <property type="entry name" value="HHL1-like"/>
    <property type="match status" value="1"/>
</dbReference>
<dbReference type="PANTHER" id="PTHR48191:SF2">
    <property type="entry name" value="PROTEIN HHL1, CHLOROPLASTIC"/>
    <property type="match status" value="1"/>
</dbReference>